<evidence type="ECO:0000313" key="2">
    <source>
        <dbReference type="EMBL" id="PNT37227.1"/>
    </source>
</evidence>
<gene>
    <name evidence="2" type="ORF">POPTR_005G176800</name>
</gene>
<dbReference type="AlphaFoldDB" id="U5GGD4"/>
<dbReference type="InParanoid" id="U5GGD4"/>
<evidence type="ECO:0000313" key="3">
    <source>
        <dbReference type="Proteomes" id="UP000006729"/>
    </source>
</evidence>
<dbReference type="EMBL" id="CM009294">
    <property type="protein sequence ID" value="PNT37227.1"/>
    <property type="molecule type" value="Genomic_DNA"/>
</dbReference>
<name>U5GGD4_POPTR</name>
<reference evidence="2 3" key="1">
    <citation type="journal article" date="2006" name="Science">
        <title>The genome of black cottonwood, Populus trichocarpa (Torr. &amp; Gray).</title>
        <authorList>
            <person name="Tuskan G.A."/>
            <person name="Difazio S."/>
            <person name="Jansson S."/>
            <person name="Bohlmann J."/>
            <person name="Grigoriev I."/>
            <person name="Hellsten U."/>
            <person name="Putnam N."/>
            <person name="Ralph S."/>
            <person name="Rombauts S."/>
            <person name="Salamov A."/>
            <person name="Schein J."/>
            <person name="Sterck L."/>
            <person name="Aerts A."/>
            <person name="Bhalerao R.R."/>
            <person name="Bhalerao R.P."/>
            <person name="Blaudez D."/>
            <person name="Boerjan W."/>
            <person name="Brun A."/>
            <person name="Brunner A."/>
            <person name="Busov V."/>
            <person name="Campbell M."/>
            <person name="Carlson J."/>
            <person name="Chalot M."/>
            <person name="Chapman J."/>
            <person name="Chen G.L."/>
            <person name="Cooper D."/>
            <person name="Coutinho P.M."/>
            <person name="Couturier J."/>
            <person name="Covert S."/>
            <person name="Cronk Q."/>
            <person name="Cunningham R."/>
            <person name="Davis J."/>
            <person name="Degroeve S."/>
            <person name="Dejardin A."/>
            <person name="Depamphilis C."/>
            <person name="Detter J."/>
            <person name="Dirks B."/>
            <person name="Dubchak I."/>
            <person name="Duplessis S."/>
            <person name="Ehlting J."/>
            <person name="Ellis B."/>
            <person name="Gendler K."/>
            <person name="Goodstein D."/>
            <person name="Gribskov M."/>
            <person name="Grimwood J."/>
            <person name="Groover A."/>
            <person name="Gunter L."/>
            <person name="Hamberger B."/>
            <person name="Heinze B."/>
            <person name="Helariutta Y."/>
            <person name="Henrissat B."/>
            <person name="Holligan D."/>
            <person name="Holt R."/>
            <person name="Huang W."/>
            <person name="Islam-Faridi N."/>
            <person name="Jones S."/>
            <person name="Jones-Rhoades M."/>
            <person name="Jorgensen R."/>
            <person name="Joshi C."/>
            <person name="Kangasjarvi J."/>
            <person name="Karlsson J."/>
            <person name="Kelleher C."/>
            <person name="Kirkpatrick R."/>
            <person name="Kirst M."/>
            <person name="Kohler A."/>
            <person name="Kalluri U."/>
            <person name="Larimer F."/>
            <person name="Leebens-Mack J."/>
            <person name="Leple J.C."/>
            <person name="Locascio P."/>
            <person name="Lou Y."/>
            <person name="Lucas S."/>
            <person name="Martin F."/>
            <person name="Montanini B."/>
            <person name="Napoli C."/>
            <person name="Nelson D.R."/>
            <person name="Nelson C."/>
            <person name="Nieminen K."/>
            <person name="Nilsson O."/>
            <person name="Pereda V."/>
            <person name="Peter G."/>
            <person name="Philippe R."/>
            <person name="Pilate G."/>
            <person name="Poliakov A."/>
            <person name="Razumovskaya J."/>
            <person name="Richardson P."/>
            <person name="Rinaldi C."/>
            <person name="Ritland K."/>
            <person name="Rouze P."/>
            <person name="Ryaboy D."/>
            <person name="Schmutz J."/>
            <person name="Schrader J."/>
            <person name="Segerman B."/>
            <person name="Shin H."/>
            <person name="Siddiqui A."/>
            <person name="Sterky F."/>
            <person name="Terry A."/>
            <person name="Tsai C.J."/>
            <person name="Uberbacher E."/>
            <person name="Unneberg P."/>
            <person name="Vahala J."/>
            <person name="Wall K."/>
            <person name="Wessler S."/>
            <person name="Yang G."/>
            <person name="Yin T."/>
            <person name="Douglas C."/>
            <person name="Marra M."/>
            <person name="Sandberg G."/>
            <person name="Van de Peer Y."/>
            <person name="Rokhsar D."/>
        </authorList>
    </citation>
    <scope>NUCLEOTIDE SEQUENCE [LARGE SCALE GENOMIC DNA]</scope>
    <source>
        <strain evidence="3">cv. Nisqually</strain>
    </source>
</reference>
<protein>
    <submittedName>
        <fullName evidence="2">Uncharacterized protein</fullName>
    </submittedName>
</protein>
<evidence type="ECO:0000256" key="1">
    <source>
        <dbReference type="SAM" id="MobiDB-lite"/>
    </source>
</evidence>
<dbReference type="Proteomes" id="UP000006729">
    <property type="component" value="Chromosome 5"/>
</dbReference>
<keyword evidence="3" id="KW-1185">Reference proteome</keyword>
<organism evidence="2 3">
    <name type="scientific">Populus trichocarpa</name>
    <name type="common">Western balsam poplar</name>
    <name type="synonym">Populus balsamifera subsp. trichocarpa</name>
    <dbReference type="NCBI Taxonomy" id="3694"/>
    <lineage>
        <taxon>Eukaryota</taxon>
        <taxon>Viridiplantae</taxon>
        <taxon>Streptophyta</taxon>
        <taxon>Embryophyta</taxon>
        <taxon>Tracheophyta</taxon>
        <taxon>Spermatophyta</taxon>
        <taxon>Magnoliopsida</taxon>
        <taxon>eudicotyledons</taxon>
        <taxon>Gunneridae</taxon>
        <taxon>Pentapetalae</taxon>
        <taxon>rosids</taxon>
        <taxon>fabids</taxon>
        <taxon>Malpighiales</taxon>
        <taxon>Salicaceae</taxon>
        <taxon>Saliceae</taxon>
        <taxon>Populus</taxon>
    </lineage>
</organism>
<accession>U5GGD4</accession>
<dbReference type="HOGENOM" id="CLU_2227811_0_0_1"/>
<proteinExistence type="predicted"/>
<feature type="region of interest" description="Disordered" evidence="1">
    <location>
        <begin position="70"/>
        <end position="90"/>
    </location>
</feature>
<feature type="compositionally biased region" description="Low complexity" evidence="1">
    <location>
        <begin position="72"/>
        <end position="87"/>
    </location>
</feature>
<sequence length="106" mass="12205">MYQVRNLQGQIRPVKTWALEKGRVKTQTLKPCNKPLTCPGTEPKSSVWHQILTSTLHVHHSYILLGVKTLESSSSKRSKPNPNTSKPYRIPFRHQSKAKRFLLFVI</sequence>